<proteinExistence type="predicted"/>
<organism evidence="1 2">
    <name type="scientific">Phytophthora citrophthora</name>
    <dbReference type="NCBI Taxonomy" id="4793"/>
    <lineage>
        <taxon>Eukaryota</taxon>
        <taxon>Sar</taxon>
        <taxon>Stramenopiles</taxon>
        <taxon>Oomycota</taxon>
        <taxon>Peronosporomycetes</taxon>
        <taxon>Peronosporales</taxon>
        <taxon>Peronosporaceae</taxon>
        <taxon>Phytophthora</taxon>
    </lineage>
</organism>
<gene>
    <name evidence="1" type="ORF">P3T76_005557</name>
</gene>
<dbReference type="AlphaFoldDB" id="A0AAD9LMX9"/>
<sequence>MESAHRRRIDLVKDIVKLLLARENTPRNFMHEAFVASARHGQMSILEIVHQSQVVADLPLKDALDVAGGNGKIEDFIRKLVCDQVFKEIL</sequence>
<accession>A0AAD9LMX9</accession>
<name>A0AAD9LMX9_9STRA</name>
<protein>
    <submittedName>
        <fullName evidence="1">Uncharacterized protein</fullName>
    </submittedName>
</protein>
<comment type="caution">
    <text evidence="1">The sequence shown here is derived from an EMBL/GenBank/DDBJ whole genome shotgun (WGS) entry which is preliminary data.</text>
</comment>
<dbReference type="Proteomes" id="UP001259832">
    <property type="component" value="Unassembled WGS sequence"/>
</dbReference>
<reference evidence="1" key="1">
    <citation type="submission" date="2023-08" db="EMBL/GenBank/DDBJ databases">
        <title>Reference Genome Resource for the Citrus Pathogen Phytophthora citrophthora.</title>
        <authorList>
            <person name="Moller H."/>
            <person name="Coetzee B."/>
            <person name="Rose L.J."/>
            <person name="Van Niekerk J.M."/>
        </authorList>
    </citation>
    <scope>NUCLEOTIDE SEQUENCE</scope>
    <source>
        <strain evidence="1">STE-U-9442</strain>
    </source>
</reference>
<evidence type="ECO:0000313" key="2">
    <source>
        <dbReference type="Proteomes" id="UP001259832"/>
    </source>
</evidence>
<dbReference type="EMBL" id="JASMQC010000008">
    <property type="protein sequence ID" value="KAK1942920.1"/>
    <property type="molecule type" value="Genomic_DNA"/>
</dbReference>
<keyword evidence="2" id="KW-1185">Reference proteome</keyword>
<evidence type="ECO:0000313" key="1">
    <source>
        <dbReference type="EMBL" id="KAK1942920.1"/>
    </source>
</evidence>